<dbReference type="PIRSF" id="PIRSF000137">
    <property type="entry name" value="Alcohol_oxidase"/>
    <property type="match status" value="1"/>
</dbReference>
<dbReference type="SUPFAM" id="SSF51905">
    <property type="entry name" value="FAD/NAD(P)-binding domain"/>
    <property type="match status" value="1"/>
</dbReference>
<keyword evidence="9" id="KW-1185">Reference proteome</keyword>
<feature type="active site" description="Proton acceptor" evidence="5">
    <location>
        <position position="557"/>
    </location>
</feature>
<organism evidence="8 9">
    <name type="scientific">Glonium stellatum</name>
    <dbReference type="NCBI Taxonomy" id="574774"/>
    <lineage>
        <taxon>Eukaryota</taxon>
        <taxon>Fungi</taxon>
        <taxon>Dikarya</taxon>
        <taxon>Ascomycota</taxon>
        <taxon>Pezizomycotina</taxon>
        <taxon>Dothideomycetes</taxon>
        <taxon>Pleosporomycetidae</taxon>
        <taxon>Gloniales</taxon>
        <taxon>Gloniaceae</taxon>
        <taxon>Glonium</taxon>
    </lineage>
</organism>
<dbReference type="PANTHER" id="PTHR11552:SF147">
    <property type="entry name" value="CHOLINE DEHYDROGENASE, MITOCHONDRIAL"/>
    <property type="match status" value="1"/>
</dbReference>
<feature type="binding site" evidence="6">
    <location>
        <position position="228"/>
    </location>
    <ligand>
        <name>FAD</name>
        <dbReference type="ChEBI" id="CHEBI:57692"/>
    </ligand>
</feature>
<dbReference type="InterPro" id="IPR007867">
    <property type="entry name" value="GMC_OxRtase_C"/>
</dbReference>
<dbReference type="OrthoDB" id="269227at2759"/>
<evidence type="ECO:0000256" key="5">
    <source>
        <dbReference type="PIRSR" id="PIRSR000137-1"/>
    </source>
</evidence>
<keyword evidence="3" id="KW-0285">Flavoprotein</keyword>
<evidence type="ECO:0000256" key="2">
    <source>
        <dbReference type="ARBA" id="ARBA00010790"/>
    </source>
</evidence>
<keyword evidence="4 6" id="KW-0274">FAD</keyword>
<reference evidence="8 9" key="1">
    <citation type="journal article" date="2016" name="Nat. Commun.">
        <title>Ectomycorrhizal ecology is imprinted in the genome of the dominant symbiotic fungus Cenococcum geophilum.</title>
        <authorList>
            <consortium name="DOE Joint Genome Institute"/>
            <person name="Peter M."/>
            <person name="Kohler A."/>
            <person name="Ohm R.A."/>
            <person name="Kuo A."/>
            <person name="Krutzmann J."/>
            <person name="Morin E."/>
            <person name="Arend M."/>
            <person name="Barry K.W."/>
            <person name="Binder M."/>
            <person name="Choi C."/>
            <person name="Clum A."/>
            <person name="Copeland A."/>
            <person name="Grisel N."/>
            <person name="Haridas S."/>
            <person name="Kipfer T."/>
            <person name="LaButti K."/>
            <person name="Lindquist E."/>
            <person name="Lipzen A."/>
            <person name="Maire R."/>
            <person name="Meier B."/>
            <person name="Mihaltcheva S."/>
            <person name="Molinier V."/>
            <person name="Murat C."/>
            <person name="Poggeler S."/>
            <person name="Quandt C.A."/>
            <person name="Sperisen C."/>
            <person name="Tritt A."/>
            <person name="Tisserant E."/>
            <person name="Crous P.W."/>
            <person name="Henrissat B."/>
            <person name="Nehls U."/>
            <person name="Egli S."/>
            <person name="Spatafora J.W."/>
            <person name="Grigoriev I.V."/>
            <person name="Martin F.M."/>
        </authorList>
    </citation>
    <scope>NUCLEOTIDE SEQUENCE [LARGE SCALE GENOMIC DNA]</scope>
    <source>
        <strain evidence="8 9">CBS 207.34</strain>
    </source>
</reference>
<accession>A0A8E2JRX9</accession>
<dbReference type="PANTHER" id="PTHR11552">
    <property type="entry name" value="GLUCOSE-METHANOL-CHOLINE GMC OXIDOREDUCTASE"/>
    <property type="match status" value="1"/>
</dbReference>
<dbReference type="InterPro" id="IPR012132">
    <property type="entry name" value="GMC_OxRdtase"/>
</dbReference>
<evidence type="ECO:0000256" key="3">
    <source>
        <dbReference type="ARBA" id="ARBA00022630"/>
    </source>
</evidence>
<dbReference type="Gene3D" id="3.50.50.60">
    <property type="entry name" value="FAD/NAD(P)-binding domain"/>
    <property type="match status" value="1"/>
</dbReference>
<evidence type="ECO:0000313" key="8">
    <source>
        <dbReference type="EMBL" id="OCL07400.1"/>
    </source>
</evidence>
<name>A0A8E2JRX9_9PEZI</name>
<dbReference type="Proteomes" id="UP000250140">
    <property type="component" value="Unassembled WGS sequence"/>
</dbReference>
<evidence type="ECO:0000259" key="7">
    <source>
        <dbReference type="PROSITE" id="PS00624"/>
    </source>
</evidence>
<dbReference type="PROSITE" id="PS00624">
    <property type="entry name" value="GMC_OXRED_2"/>
    <property type="match status" value="1"/>
</dbReference>
<evidence type="ECO:0000256" key="4">
    <source>
        <dbReference type="ARBA" id="ARBA00022827"/>
    </source>
</evidence>
<feature type="active site" description="Proton donor" evidence="5">
    <location>
        <position position="513"/>
    </location>
</feature>
<dbReference type="Gene3D" id="3.30.560.10">
    <property type="entry name" value="Glucose Oxidase, domain 3"/>
    <property type="match status" value="1"/>
</dbReference>
<dbReference type="EMBL" id="KV749882">
    <property type="protein sequence ID" value="OCL07400.1"/>
    <property type="molecule type" value="Genomic_DNA"/>
</dbReference>
<dbReference type="AlphaFoldDB" id="A0A8E2JRX9"/>
<dbReference type="InterPro" id="IPR036188">
    <property type="entry name" value="FAD/NAD-bd_sf"/>
</dbReference>
<dbReference type="SUPFAM" id="SSF54373">
    <property type="entry name" value="FAD-linked reductases, C-terminal domain"/>
    <property type="match status" value="1"/>
</dbReference>
<proteinExistence type="inferred from homology"/>
<protein>
    <submittedName>
        <fullName evidence="8">GMC oxidoreductase</fullName>
    </submittedName>
</protein>
<dbReference type="Pfam" id="PF00732">
    <property type="entry name" value="GMC_oxred_N"/>
    <property type="match status" value="1"/>
</dbReference>
<dbReference type="GO" id="GO:0050660">
    <property type="term" value="F:flavin adenine dinucleotide binding"/>
    <property type="evidence" value="ECO:0007669"/>
    <property type="project" value="InterPro"/>
</dbReference>
<evidence type="ECO:0000313" key="9">
    <source>
        <dbReference type="Proteomes" id="UP000250140"/>
    </source>
</evidence>
<sequence>MAAIRELETDIYDYIVCGGGTAGCVIAGRLAEDLNATVLVLEAGQDSADLENVHMPGGWSNNFDSVTDWNIITEPMQGVNNRQVKCSRGRFLGGCSGVNGTLCIRGVKQDYDDWEMQGWSGDEMFKYMAKAETFHGKDWFQASKKDHGYNGPLHTEPHELAPISELVKQSLIDQGIPLHEDMFTTGETPLGCGNATRTVHQGLRSTAADFITQGYRRDNITIKTGATVNKVVLSDTSEGLRASGVSFILENGETGTVKVRKEVIVSAGAYCSPTILLRSGIGAKSELEKLGISCKVDTPGVGKNLMDHVLAFVFYETEREGLTNDYLAYHGDGLASSYKLWKDQKTGVLSTFPFGTFAYTRLDERLKDDPLWTNSPRRAGRDPMDLTSKQPNLEFWNTELYGGPKQYTDFPINKKHAFAMCTLLFNAKSRGTVSLKSADPMDSPIVDHNYLADPLDLLALSEGCRYANEILLKGKGTKDIVKGSWPPELTHHTYTAREQWVPYVKQHATTCYHAGGTCKMGKADDPLAVLDEKLRVRGVKGLRVADVSVMPVLNSGHTQMPAYGIGEKAADLIKADA</sequence>
<evidence type="ECO:0000256" key="6">
    <source>
        <dbReference type="PIRSR" id="PIRSR000137-2"/>
    </source>
</evidence>
<dbReference type="PROSITE" id="PS51257">
    <property type="entry name" value="PROKAR_LIPOPROTEIN"/>
    <property type="match status" value="1"/>
</dbReference>
<dbReference type="GO" id="GO:0016614">
    <property type="term" value="F:oxidoreductase activity, acting on CH-OH group of donors"/>
    <property type="evidence" value="ECO:0007669"/>
    <property type="project" value="InterPro"/>
</dbReference>
<dbReference type="Pfam" id="PF05199">
    <property type="entry name" value="GMC_oxred_C"/>
    <property type="match status" value="1"/>
</dbReference>
<evidence type="ECO:0000256" key="1">
    <source>
        <dbReference type="ARBA" id="ARBA00001974"/>
    </source>
</evidence>
<comment type="cofactor">
    <cofactor evidence="1 6">
        <name>FAD</name>
        <dbReference type="ChEBI" id="CHEBI:57692"/>
    </cofactor>
</comment>
<dbReference type="InterPro" id="IPR000172">
    <property type="entry name" value="GMC_OxRdtase_N"/>
</dbReference>
<gene>
    <name evidence="8" type="ORF">AOQ84DRAFT_409082</name>
</gene>
<feature type="domain" description="Glucose-methanol-choline oxidoreductase N-terminal" evidence="7">
    <location>
        <begin position="268"/>
        <end position="282"/>
    </location>
</feature>
<comment type="similarity">
    <text evidence="2">Belongs to the GMC oxidoreductase family.</text>
</comment>